<dbReference type="GO" id="GO:0008757">
    <property type="term" value="F:S-adenosylmethionine-dependent methyltransferase activity"/>
    <property type="evidence" value="ECO:0007669"/>
    <property type="project" value="InterPro"/>
</dbReference>
<dbReference type="Pfam" id="PF08241">
    <property type="entry name" value="Methyltransf_11"/>
    <property type="match status" value="1"/>
</dbReference>
<dbReference type="GeneID" id="66164479"/>
<dbReference type="Proteomes" id="UP000825123">
    <property type="component" value="Chromosome"/>
</dbReference>
<keyword evidence="3" id="KW-1185">Reference proteome</keyword>
<dbReference type="GO" id="GO:0032259">
    <property type="term" value="P:methylation"/>
    <property type="evidence" value="ECO:0007669"/>
    <property type="project" value="UniProtKB-KW"/>
</dbReference>
<accession>A0A8D5ZJD2</accession>
<reference evidence="2 3" key="1">
    <citation type="submission" date="2021-04" db="EMBL/GenBank/DDBJ databases">
        <title>Complete genome sequence of Stygiolobus sp. KN-1.</title>
        <authorList>
            <person name="Nakamura K."/>
            <person name="Sakai H."/>
            <person name="Kurosawa N."/>
        </authorList>
    </citation>
    <scope>NUCLEOTIDE SEQUENCE [LARGE SCALE GENOMIC DNA]</scope>
    <source>
        <strain evidence="2 3">KN-1</strain>
    </source>
</reference>
<proteinExistence type="predicted"/>
<protein>
    <submittedName>
        <fullName evidence="2">Methyltransferase</fullName>
    </submittedName>
</protein>
<dbReference type="AlphaFoldDB" id="A0A8D5ZJD2"/>
<dbReference type="Gene3D" id="3.40.50.150">
    <property type="entry name" value="Vaccinia Virus protein VP39"/>
    <property type="match status" value="1"/>
</dbReference>
<keyword evidence="2" id="KW-0489">Methyltransferase</keyword>
<dbReference type="RefSeq" id="WP_221288214.1">
    <property type="nucleotide sequence ID" value="NZ_AP024597.1"/>
</dbReference>
<dbReference type="SUPFAM" id="SSF53335">
    <property type="entry name" value="S-adenosyl-L-methionine-dependent methyltransferases"/>
    <property type="match status" value="1"/>
</dbReference>
<evidence type="ECO:0000259" key="1">
    <source>
        <dbReference type="Pfam" id="PF08241"/>
    </source>
</evidence>
<keyword evidence="2" id="KW-0808">Transferase</keyword>
<feature type="domain" description="Methyltransferase type 11" evidence="1">
    <location>
        <begin position="37"/>
        <end position="116"/>
    </location>
</feature>
<name>A0A8D5ZJD2_9CREN</name>
<dbReference type="InterPro" id="IPR029063">
    <property type="entry name" value="SAM-dependent_MTases_sf"/>
</dbReference>
<evidence type="ECO:0000313" key="2">
    <source>
        <dbReference type="EMBL" id="BCU71459.1"/>
    </source>
</evidence>
<dbReference type="EMBL" id="AP024597">
    <property type="protein sequence ID" value="BCU71459.1"/>
    <property type="molecule type" value="Genomic_DNA"/>
</dbReference>
<evidence type="ECO:0000313" key="3">
    <source>
        <dbReference type="Proteomes" id="UP000825123"/>
    </source>
</evidence>
<sequence>MEIFTDPDGYAKWYRIHDKVYESERRLVSSFKLNNCLDVGSGPAIFHETISGNKVSLDLSIFMLTSIPENEDRVQGDALNLPFRENAFECVFSSVTVCFIDDPKRFVKELKRVTKKRIVICYIPRDSPFGKYYEELGKKGHKYYSQAHFISREDLYHALQSEDMKINLVRSTLFQMEEKIDEVNDTDSGSFVCVEAVKQ</sequence>
<dbReference type="KEGG" id="csty:KN1_27560"/>
<organism evidence="2 3">
    <name type="scientific">Stygiolobus caldivivus</name>
    <dbReference type="NCBI Taxonomy" id="2824673"/>
    <lineage>
        <taxon>Archaea</taxon>
        <taxon>Thermoproteota</taxon>
        <taxon>Thermoprotei</taxon>
        <taxon>Sulfolobales</taxon>
        <taxon>Sulfolobaceae</taxon>
        <taxon>Stygiolobus</taxon>
    </lineage>
</organism>
<gene>
    <name evidence="2" type="ORF">KN1_27560</name>
</gene>
<dbReference type="InterPro" id="IPR013216">
    <property type="entry name" value="Methyltransf_11"/>
</dbReference>